<dbReference type="Gene3D" id="3.90.1200.10">
    <property type="match status" value="1"/>
</dbReference>
<dbReference type="Proteomes" id="UP000176938">
    <property type="component" value="Unassembled WGS sequence"/>
</dbReference>
<evidence type="ECO:0000313" key="3">
    <source>
        <dbReference type="Proteomes" id="UP000176938"/>
    </source>
</evidence>
<sequence length="388" mass="44794">MIPAVKQYLLEHWADFDLGDKPDDLLFIKFMDRGIRSAEVGCLTFLVKQVRRSLERPVLIVKIPRYPKNPEANRSLELEFNNLSLVRSRSEKDNIINSIPRPIFLKTIDSCQVLAISFLAGGDLGRWFVTPDPFESAEIKYKMAFDWLISFQKLMGEKPAELDEGFIDKYVNGPIEKYRQIFSADAGRHKRYFENIVKNDRDKTGRKIKLYPQHGDWHASNILAANGKISGVIDWEDFSLDAPPCYDLFYFIRTYTDALYNSLIYRDDPVLIDNLANSTRYFEVVERIIEYYCKNIEIDIELVNVFLPLYIIGSLNAAGDPRKVALPACERGELLLSMEIENIRNLVTALSVFAYLDLGKRAYAANNLELVGICKERMNAIFKRFIRK</sequence>
<gene>
    <name evidence="2" type="ORF">A3H38_06455</name>
</gene>
<evidence type="ECO:0000259" key="1">
    <source>
        <dbReference type="Pfam" id="PF01636"/>
    </source>
</evidence>
<evidence type="ECO:0000313" key="2">
    <source>
        <dbReference type="EMBL" id="OGC07446.1"/>
    </source>
</evidence>
<protein>
    <recommendedName>
        <fullName evidence="1">Aminoglycoside phosphotransferase domain-containing protein</fullName>
    </recommendedName>
</protein>
<dbReference type="SUPFAM" id="SSF56112">
    <property type="entry name" value="Protein kinase-like (PK-like)"/>
    <property type="match status" value="1"/>
</dbReference>
<comment type="caution">
    <text evidence="2">The sequence shown here is derived from an EMBL/GenBank/DDBJ whole genome shotgun (WGS) entry which is preliminary data.</text>
</comment>
<dbReference type="EMBL" id="METP01000004">
    <property type="protein sequence ID" value="OGC07446.1"/>
    <property type="molecule type" value="Genomic_DNA"/>
</dbReference>
<organism evidence="2 3">
    <name type="scientific">candidate division WOR-1 bacterium RIFCSPLOWO2_02_FULL_46_20</name>
    <dbReference type="NCBI Taxonomy" id="1802567"/>
    <lineage>
        <taxon>Bacteria</taxon>
        <taxon>Bacillati</taxon>
        <taxon>Saganbacteria</taxon>
    </lineage>
</organism>
<dbReference type="InterPro" id="IPR002575">
    <property type="entry name" value="Aminoglycoside_PTrfase"/>
</dbReference>
<dbReference type="InterPro" id="IPR011009">
    <property type="entry name" value="Kinase-like_dom_sf"/>
</dbReference>
<accession>A0A1F4RH46</accession>
<reference evidence="2 3" key="1">
    <citation type="journal article" date="2016" name="Nat. Commun.">
        <title>Thousands of microbial genomes shed light on interconnected biogeochemical processes in an aquifer system.</title>
        <authorList>
            <person name="Anantharaman K."/>
            <person name="Brown C.T."/>
            <person name="Hug L.A."/>
            <person name="Sharon I."/>
            <person name="Castelle C.J."/>
            <person name="Probst A.J."/>
            <person name="Thomas B.C."/>
            <person name="Singh A."/>
            <person name="Wilkins M.J."/>
            <person name="Karaoz U."/>
            <person name="Brodie E.L."/>
            <person name="Williams K.H."/>
            <person name="Hubbard S.S."/>
            <person name="Banfield J.F."/>
        </authorList>
    </citation>
    <scope>NUCLEOTIDE SEQUENCE [LARGE SCALE GENOMIC DNA]</scope>
</reference>
<dbReference type="AlphaFoldDB" id="A0A1F4RH46"/>
<dbReference type="Pfam" id="PF01636">
    <property type="entry name" value="APH"/>
    <property type="match status" value="1"/>
</dbReference>
<proteinExistence type="predicted"/>
<name>A0A1F4RH46_UNCSA</name>
<feature type="domain" description="Aminoglycoside phosphotransferase" evidence="1">
    <location>
        <begin position="51"/>
        <end position="257"/>
    </location>
</feature>